<keyword evidence="1" id="KW-0472">Membrane</keyword>
<feature type="transmembrane region" description="Helical" evidence="1">
    <location>
        <begin position="172"/>
        <end position="195"/>
    </location>
</feature>
<feature type="domain" description="EamA" evidence="2">
    <location>
        <begin position="9"/>
        <end position="133"/>
    </location>
</feature>
<evidence type="ECO:0000259" key="2">
    <source>
        <dbReference type="Pfam" id="PF00892"/>
    </source>
</evidence>
<feature type="domain" description="EamA" evidence="2">
    <location>
        <begin position="141"/>
        <end position="278"/>
    </location>
</feature>
<reference evidence="3 4" key="1">
    <citation type="submission" date="2016-10" db="EMBL/GenBank/DDBJ databases">
        <authorList>
            <person name="Varghese N."/>
            <person name="Submissions S."/>
        </authorList>
    </citation>
    <scope>NUCLEOTIDE SEQUENCE [LARGE SCALE GENOMIC DNA]</scope>
    <source>
        <strain evidence="3 4">DSM 25353</strain>
    </source>
</reference>
<comment type="caution">
    <text evidence="3">The sequence shown here is derived from an EMBL/GenBank/DDBJ whole genome shotgun (WGS) entry which is preliminary data.</text>
</comment>
<protein>
    <submittedName>
        <fullName evidence="3">EamA domain-containing membrane protein RarD</fullName>
    </submittedName>
</protein>
<dbReference type="PANTHER" id="PTHR22911">
    <property type="entry name" value="ACYL-MALONYL CONDENSING ENZYME-RELATED"/>
    <property type="match status" value="1"/>
</dbReference>
<feature type="transmembrane region" description="Helical" evidence="1">
    <location>
        <begin position="7"/>
        <end position="27"/>
    </location>
</feature>
<feature type="transmembrane region" description="Helical" evidence="1">
    <location>
        <begin position="262"/>
        <end position="282"/>
    </location>
</feature>
<feature type="transmembrane region" description="Helical" evidence="1">
    <location>
        <begin position="141"/>
        <end position="160"/>
    </location>
</feature>
<sequence length="299" mass="33604">MKEALIKLHISVFLAGFTGILGILISLNEGLLVWYRLMITVVSLFALLQWKKKLHHVTPVQVWWMFGIGALIALHWVLFYGSIKASNVSIGLVCFASVGFFTALLEPLFTPKKFSWIETLLGLISLLGIWLIFHFDARYRVGIALGVACAVLAALFTVLNKKYVHIAPPQTMMLYELSGGLVVLTLLMPIYLSYFPVTSIFPGWKDWIGLLILSWLCTVLMMDLMLQALKKVSAFTQNLSLNLEPVYGILMAFILFHENKNLNASFYAGFALIALSVVLQMARIGLPHIRQKQVSVREK</sequence>
<dbReference type="SUPFAM" id="SSF103481">
    <property type="entry name" value="Multidrug resistance efflux transporter EmrE"/>
    <property type="match status" value="2"/>
</dbReference>
<dbReference type="Pfam" id="PF00892">
    <property type="entry name" value="EamA"/>
    <property type="match status" value="2"/>
</dbReference>
<feature type="transmembrane region" description="Helical" evidence="1">
    <location>
        <begin position="33"/>
        <end position="50"/>
    </location>
</feature>
<feature type="transmembrane region" description="Helical" evidence="1">
    <location>
        <begin position="116"/>
        <end position="135"/>
    </location>
</feature>
<name>A0A8X8LD55_9BACT</name>
<dbReference type="InterPro" id="IPR037185">
    <property type="entry name" value="EmrE-like"/>
</dbReference>
<feature type="transmembrane region" description="Helical" evidence="1">
    <location>
        <begin position="62"/>
        <end position="83"/>
    </location>
</feature>
<accession>A0A8X8LD55</accession>
<feature type="transmembrane region" description="Helical" evidence="1">
    <location>
        <begin position="207"/>
        <end position="226"/>
    </location>
</feature>
<dbReference type="GO" id="GO:0016020">
    <property type="term" value="C:membrane"/>
    <property type="evidence" value="ECO:0007669"/>
    <property type="project" value="InterPro"/>
</dbReference>
<feature type="transmembrane region" description="Helical" evidence="1">
    <location>
        <begin position="89"/>
        <end position="109"/>
    </location>
</feature>
<keyword evidence="1" id="KW-1133">Transmembrane helix</keyword>
<dbReference type="RefSeq" id="WP_092721230.1">
    <property type="nucleotide sequence ID" value="NZ_FNNO01000001.1"/>
</dbReference>
<organism evidence="3 4">
    <name type="scientific">Hydrobacter penzbergensis</name>
    <dbReference type="NCBI Taxonomy" id="1235997"/>
    <lineage>
        <taxon>Bacteria</taxon>
        <taxon>Pseudomonadati</taxon>
        <taxon>Bacteroidota</taxon>
        <taxon>Chitinophagia</taxon>
        <taxon>Chitinophagales</taxon>
        <taxon>Chitinophagaceae</taxon>
        <taxon>Hydrobacter</taxon>
    </lineage>
</organism>
<gene>
    <name evidence="3" type="ORF">SAMN05444410_10125</name>
</gene>
<dbReference type="EMBL" id="FNNO01000001">
    <property type="protein sequence ID" value="SDW01911.1"/>
    <property type="molecule type" value="Genomic_DNA"/>
</dbReference>
<dbReference type="PANTHER" id="PTHR22911:SF79">
    <property type="entry name" value="MOBA-LIKE NTP TRANSFERASE DOMAIN-CONTAINING PROTEIN"/>
    <property type="match status" value="1"/>
</dbReference>
<evidence type="ECO:0000313" key="3">
    <source>
        <dbReference type="EMBL" id="SDW01911.1"/>
    </source>
</evidence>
<evidence type="ECO:0000256" key="1">
    <source>
        <dbReference type="SAM" id="Phobius"/>
    </source>
</evidence>
<evidence type="ECO:0000313" key="4">
    <source>
        <dbReference type="Proteomes" id="UP000198711"/>
    </source>
</evidence>
<keyword evidence="4" id="KW-1185">Reference proteome</keyword>
<keyword evidence="1" id="KW-0812">Transmembrane</keyword>
<dbReference type="Proteomes" id="UP000198711">
    <property type="component" value="Unassembled WGS sequence"/>
</dbReference>
<proteinExistence type="predicted"/>
<dbReference type="AlphaFoldDB" id="A0A8X8LD55"/>
<dbReference type="InterPro" id="IPR000620">
    <property type="entry name" value="EamA_dom"/>
</dbReference>